<dbReference type="STRING" id="1479485.DA73_0242770"/>
<comment type="caution">
    <text evidence="8">The sequence shown here is derived from an EMBL/GenBank/DDBJ whole genome shotgun (WGS) entry which is preliminary data.</text>
</comment>
<keyword evidence="5" id="KW-0902">Two-component regulatory system</keyword>
<dbReference type="OrthoDB" id="9784397at2"/>
<dbReference type="SUPFAM" id="SSF55874">
    <property type="entry name" value="ATPase domain of HSP90 chaperone/DNA topoisomerase II/histidine kinase"/>
    <property type="match status" value="1"/>
</dbReference>
<dbReference type="InterPro" id="IPR005467">
    <property type="entry name" value="His_kinase_dom"/>
</dbReference>
<dbReference type="EMBL" id="JHEG02000059">
    <property type="protein sequence ID" value="KIE07740.1"/>
    <property type="molecule type" value="Genomic_DNA"/>
</dbReference>
<organism evidence="8">
    <name type="scientific">Tolypothrix bouteillei VB521301</name>
    <dbReference type="NCBI Taxonomy" id="1479485"/>
    <lineage>
        <taxon>Bacteria</taxon>
        <taxon>Bacillati</taxon>
        <taxon>Cyanobacteriota</taxon>
        <taxon>Cyanophyceae</taxon>
        <taxon>Nostocales</taxon>
        <taxon>Tolypothrichaceae</taxon>
        <taxon>Tolypothrix</taxon>
    </lineage>
</organism>
<evidence type="ECO:0000256" key="5">
    <source>
        <dbReference type="ARBA" id="ARBA00023012"/>
    </source>
</evidence>
<proteinExistence type="predicted"/>
<evidence type="ECO:0000256" key="3">
    <source>
        <dbReference type="ARBA" id="ARBA00022553"/>
    </source>
</evidence>
<comment type="catalytic activity">
    <reaction evidence="1">
        <text>ATP + protein L-histidine = ADP + protein N-phospho-L-histidine.</text>
        <dbReference type="EC" id="2.7.13.3"/>
    </reaction>
</comment>
<sequence length="592" mass="67287">MNHINFRKLVTQKEVIDILTNLVNEMNSSFCIEDTGGKLIFGTDDKESVQKHPVKLLDEIVGWVIGSKKAETVAFLLSYLVQQQYEKKLLAHELLDKYQEIDLFHDIFTQISASLNPKEVAQLVLEEARKLIQFTTSAILLLNNNTNRLDILWEDVQNVCFENPLIKAQEIIDTIIKSGQGEIVNDVFSDPRFVDRQVNFHSFMCVPLITEKQVIGAIVLLSETPTTYSTQDLKLLTILALQTAVAIEKAVLYEQNCNALHVAQEQTQQLQRTLYELQQTQSQLIQSEKMSSLGQLVAGVAHEINNPVNYVVGNLKYAQKYTQDLLKVLHLYQQNYPQPVSEIKDFIQDLDLEFLKQDFTNLLSSMHLGIERIRQLALSLRNFSRLEREEMKPVDLHEGIDNTLLILQSRLKPNERHRGIEIIKKFGNLPLVDGYANQLNQVFMNLIANAIDAIEGQEKPGIINIYTELIAKNNFQQFIQENFQLKDLIKNYNSESELPICPSVVVVISDNGMGMDETVRSHLFEPFFTTKATSKGTGLGLSISHQIIEKHGGRLQCVSQAGKGTAFWIEIPIQQTTLKSLETSMTVLQKTY</sequence>
<keyword evidence="4 8" id="KW-0418">Kinase</keyword>
<dbReference type="SMART" id="SM00387">
    <property type="entry name" value="HATPase_c"/>
    <property type="match status" value="1"/>
</dbReference>
<dbReference type="InterPro" id="IPR003661">
    <property type="entry name" value="HisK_dim/P_dom"/>
</dbReference>
<reference evidence="8" key="1">
    <citation type="journal article" date="2015" name="Genome Announc.">
        <title>Draft Genome Sequence of Tolypothrix boutellei Strain VB521301.</title>
        <authorList>
            <person name="Chandrababunaidu M.M."/>
            <person name="Singh D."/>
            <person name="Sen D."/>
            <person name="Bhan S."/>
            <person name="Das S."/>
            <person name="Gupta A."/>
            <person name="Adhikary S.P."/>
            <person name="Tripathy S."/>
        </authorList>
    </citation>
    <scope>NUCLEOTIDE SEQUENCE</scope>
    <source>
        <strain evidence="8">VB521301</strain>
    </source>
</reference>
<evidence type="ECO:0000256" key="4">
    <source>
        <dbReference type="ARBA" id="ARBA00022777"/>
    </source>
</evidence>
<dbReference type="InterPro" id="IPR036097">
    <property type="entry name" value="HisK_dim/P_sf"/>
</dbReference>
<dbReference type="InterPro" id="IPR003018">
    <property type="entry name" value="GAF"/>
</dbReference>
<dbReference type="InterPro" id="IPR036890">
    <property type="entry name" value="HATPase_C_sf"/>
</dbReference>
<keyword evidence="9" id="KW-1185">Reference proteome</keyword>
<dbReference type="PROSITE" id="PS50109">
    <property type="entry name" value="HIS_KIN"/>
    <property type="match status" value="1"/>
</dbReference>
<gene>
    <name evidence="8" type="ORF">DA73_0242770</name>
    <name evidence="7" type="ORF">DA73_0400027185</name>
</gene>
<dbReference type="Gene3D" id="1.10.287.130">
    <property type="match status" value="1"/>
</dbReference>
<protein>
    <recommendedName>
        <fullName evidence="2">histidine kinase</fullName>
        <ecNumber evidence="2">2.7.13.3</ecNumber>
    </recommendedName>
</protein>
<dbReference type="PANTHER" id="PTHR43065">
    <property type="entry name" value="SENSOR HISTIDINE KINASE"/>
    <property type="match status" value="1"/>
</dbReference>
<name>A0A0C1R5U8_9CYAN</name>
<dbReference type="SMART" id="SM00065">
    <property type="entry name" value="GAF"/>
    <property type="match status" value="1"/>
</dbReference>
<dbReference type="EMBL" id="JHEG04000001">
    <property type="protein sequence ID" value="KAF3888754.1"/>
    <property type="molecule type" value="Genomic_DNA"/>
</dbReference>
<evidence type="ECO:0000313" key="7">
    <source>
        <dbReference type="EMBL" id="KAF3888754.1"/>
    </source>
</evidence>
<keyword evidence="4 8" id="KW-0808">Transferase</keyword>
<dbReference type="GO" id="GO:0000155">
    <property type="term" value="F:phosphorelay sensor kinase activity"/>
    <property type="evidence" value="ECO:0007669"/>
    <property type="project" value="InterPro"/>
</dbReference>
<dbReference type="Pfam" id="PF02518">
    <property type="entry name" value="HATPase_c"/>
    <property type="match status" value="1"/>
</dbReference>
<evidence type="ECO:0000313" key="9">
    <source>
        <dbReference type="Proteomes" id="UP000029738"/>
    </source>
</evidence>
<dbReference type="InterPro" id="IPR004358">
    <property type="entry name" value="Sig_transdc_His_kin-like_C"/>
</dbReference>
<dbReference type="InterPro" id="IPR003594">
    <property type="entry name" value="HATPase_dom"/>
</dbReference>
<dbReference type="Gene3D" id="3.30.450.40">
    <property type="match status" value="1"/>
</dbReference>
<dbReference type="RefSeq" id="WP_038085218.1">
    <property type="nucleotide sequence ID" value="NZ_JHEG04000001.1"/>
</dbReference>
<feature type="domain" description="Histidine kinase" evidence="6">
    <location>
        <begin position="299"/>
        <end position="575"/>
    </location>
</feature>
<reference evidence="7" key="2">
    <citation type="submission" date="2019-11" db="EMBL/GenBank/DDBJ databases">
        <title>Improved Assembly of Tolypothrix boutellei genome.</title>
        <authorList>
            <person name="Sarangi A.N."/>
            <person name="Mukherjee M."/>
            <person name="Ghosh S."/>
            <person name="Singh D."/>
            <person name="Das A."/>
            <person name="Kant S."/>
            <person name="Prusty A."/>
            <person name="Tripathy S."/>
        </authorList>
    </citation>
    <scope>NUCLEOTIDE SEQUENCE</scope>
    <source>
        <strain evidence="7">VB521301</strain>
    </source>
</reference>
<dbReference type="EC" id="2.7.13.3" evidence="2"/>
<keyword evidence="3" id="KW-0597">Phosphoprotein</keyword>
<accession>A0A0C1R5U8</accession>
<dbReference type="AlphaFoldDB" id="A0A0C1R5U8"/>
<dbReference type="PANTHER" id="PTHR43065:SF50">
    <property type="entry name" value="HISTIDINE KINASE"/>
    <property type="match status" value="1"/>
</dbReference>
<dbReference type="CDD" id="cd00082">
    <property type="entry name" value="HisKA"/>
    <property type="match status" value="1"/>
</dbReference>
<evidence type="ECO:0000256" key="1">
    <source>
        <dbReference type="ARBA" id="ARBA00000085"/>
    </source>
</evidence>
<dbReference type="Proteomes" id="UP000029738">
    <property type="component" value="Unassembled WGS sequence"/>
</dbReference>
<evidence type="ECO:0000259" key="6">
    <source>
        <dbReference type="PROSITE" id="PS50109"/>
    </source>
</evidence>
<dbReference type="Gene3D" id="3.30.565.10">
    <property type="entry name" value="Histidine kinase-like ATPase, C-terminal domain"/>
    <property type="match status" value="1"/>
</dbReference>
<dbReference type="Pfam" id="PF01590">
    <property type="entry name" value="GAF"/>
    <property type="match status" value="1"/>
</dbReference>
<dbReference type="InterPro" id="IPR029016">
    <property type="entry name" value="GAF-like_dom_sf"/>
</dbReference>
<dbReference type="SUPFAM" id="SSF55781">
    <property type="entry name" value="GAF domain-like"/>
    <property type="match status" value="1"/>
</dbReference>
<dbReference type="PRINTS" id="PR00344">
    <property type="entry name" value="BCTRLSENSOR"/>
</dbReference>
<evidence type="ECO:0000256" key="2">
    <source>
        <dbReference type="ARBA" id="ARBA00012438"/>
    </source>
</evidence>
<dbReference type="SUPFAM" id="SSF47384">
    <property type="entry name" value="Homodimeric domain of signal transducing histidine kinase"/>
    <property type="match status" value="1"/>
</dbReference>
<evidence type="ECO:0000313" key="8">
    <source>
        <dbReference type="EMBL" id="KIE07740.1"/>
    </source>
</evidence>